<dbReference type="NCBIfam" id="TIGR00374">
    <property type="entry name" value="flippase-like domain"/>
    <property type="match status" value="1"/>
</dbReference>
<organism evidence="7 8">
    <name type="scientific">Sphingobacterium cellulitidis</name>
    <dbReference type="NCBI Taxonomy" id="1768011"/>
    <lineage>
        <taxon>Bacteria</taxon>
        <taxon>Pseudomonadati</taxon>
        <taxon>Bacteroidota</taxon>
        <taxon>Sphingobacteriia</taxon>
        <taxon>Sphingobacteriales</taxon>
        <taxon>Sphingobacteriaceae</taxon>
        <taxon>Sphingobacterium</taxon>
    </lineage>
</organism>
<dbReference type="InterPro" id="IPR022791">
    <property type="entry name" value="L-PG_synthase/AglD"/>
</dbReference>
<evidence type="ECO:0000256" key="2">
    <source>
        <dbReference type="ARBA" id="ARBA00022475"/>
    </source>
</evidence>
<comment type="caution">
    <text evidence="7">The sequence shown here is derived from an EMBL/GenBank/DDBJ whole genome shotgun (WGS) entry which is preliminary data.</text>
</comment>
<dbReference type="Pfam" id="PF03706">
    <property type="entry name" value="LPG_synthase_TM"/>
    <property type="match status" value="2"/>
</dbReference>
<evidence type="ECO:0000256" key="4">
    <source>
        <dbReference type="ARBA" id="ARBA00022989"/>
    </source>
</evidence>
<keyword evidence="8" id="KW-1185">Reference proteome</keyword>
<evidence type="ECO:0008006" key="9">
    <source>
        <dbReference type="Google" id="ProtNLM"/>
    </source>
</evidence>
<reference evidence="7" key="2">
    <citation type="submission" date="2020-09" db="EMBL/GenBank/DDBJ databases">
        <authorList>
            <person name="Sun Q."/>
            <person name="Zhou Y."/>
        </authorList>
    </citation>
    <scope>NUCLEOTIDE SEQUENCE</scope>
    <source>
        <strain evidence="7">CGMCC 1.15966</strain>
    </source>
</reference>
<dbReference type="RefSeq" id="WP_094257871.1">
    <property type="nucleotide sequence ID" value="NZ_BMKM01000006.1"/>
</dbReference>
<keyword evidence="3 6" id="KW-0812">Transmembrane</keyword>
<dbReference type="Proteomes" id="UP000614460">
    <property type="component" value="Unassembled WGS sequence"/>
</dbReference>
<comment type="subcellular location">
    <subcellularLocation>
        <location evidence="1">Cell membrane</location>
        <topology evidence="1">Multi-pass membrane protein</topology>
    </subcellularLocation>
</comment>
<feature type="transmembrane region" description="Helical" evidence="6">
    <location>
        <begin position="213"/>
        <end position="236"/>
    </location>
</feature>
<protein>
    <recommendedName>
        <fullName evidence="9">Flippase-like domain-containing protein</fullName>
    </recommendedName>
</protein>
<evidence type="ECO:0000313" key="7">
    <source>
        <dbReference type="EMBL" id="GGE26088.1"/>
    </source>
</evidence>
<proteinExistence type="predicted"/>
<feature type="transmembrane region" description="Helical" evidence="6">
    <location>
        <begin position="120"/>
        <end position="145"/>
    </location>
</feature>
<feature type="transmembrane region" description="Helical" evidence="6">
    <location>
        <begin position="151"/>
        <end position="175"/>
    </location>
</feature>
<dbReference type="GO" id="GO:0005886">
    <property type="term" value="C:plasma membrane"/>
    <property type="evidence" value="ECO:0007669"/>
    <property type="project" value="UniProtKB-SubCell"/>
</dbReference>
<dbReference type="AlphaFoldDB" id="A0A8H9G3Y2"/>
<accession>A0A8H9G3Y2</accession>
<reference evidence="7" key="1">
    <citation type="journal article" date="2014" name="Int. J. Syst. Evol. Microbiol.">
        <title>Complete genome sequence of Corynebacterium casei LMG S-19264T (=DSM 44701T), isolated from a smear-ripened cheese.</title>
        <authorList>
            <consortium name="US DOE Joint Genome Institute (JGI-PGF)"/>
            <person name="Walter F."/>
            <person name="Albersmeier A."/>
            <person name="Kalinowski J."/>
            <person name="Ruckert C."/>
        </authorList>
    </citation>
    <scope>NUCLEOTIDE SEQUENCE</scope>
    <source>
        <strain evidence="7">CGMCC 1.15966</strain>
    </source>
</reference>
<evidence type="ECO:0000256" key="5">
    <source>
        <dbReference type="ARBA" id="ARBA00023136"/>
    </source>
</evidence>
<evidence type="ECO:0000313" key="8">
    <source>
        <dbReference type="Proteomes" id="UP000614460"/>
    </source>
</evidence>
<feature type="transmembrane region" description="Helical" evidence="6">
    <location>
        <begin position="44"/>
        <end position="61"/>
    </location>
</feature>
<feature type="transmembrane region" description="Helical" evidence="6">
    <location>
        <begin position="256"/>
        <end position="280"/>
    </location>
</feature>
<feature type="transmembrane region" description="Helical" evidence="6">
    <location>
        <begin position="12"/>
        <end position="32"/>
    </location>
</feature>
<evidence type="ECO:0000256" key="6">
    <source>
        <dbReference type="SAM" id="Phobius"/>
    </source>
</evidence>
<gene>
    <name evidence="7" type="ORF">GCM10011516_24710</name>
</gene>
<keyword evidence="2" id="KW-1003">Cell membrane</keyword>
<name>A0A8H9G3Y2_9SPHI</name>
<evidence type="ECO:0000256" key="1">
    <source>
        <dbReference type="ARBA" id="ARBA00004651"/>
    </source>
</evidence>
<dbReference type="EMBL" id="BMKM01000006">
    <property type="protein sequence ID" value="GGE26088.1"/>
    <property type="molecule type" value="Genomic_DNA"/>
</dbReference>
<keyword evidence="5 6" id="KW-0472">Membrane</keyword>
<evidence type="ECO:0000256" key="3">
    <source>
        <dbReference type="ARBA" id="ARBA00022692"/>
    </source>
</evidence>
<keyword evidence="4 6" id="KW-1133">Transmembrane helix</keyword>
<dbReference type="PANTHER" id="PTHR40277">
    <property type="entry name" value="BLL5419 PROTEIN"/>
    <property type="match status" value="1"/>
</dbReference>
<feature type="transmembrane region" description="Helical" evidence="6">
    <location>
        <begin position="187"/>
        <end position="207"/>
    </location>
</feature>
<dbReference type="PANTHER" id="PTHR40277:SF1">
    <property type="entry name" value="BLL5419 PROTEIN"/>
    <property type="match status" value="1"/>
</dbReference>
<sequence length="306" mass="34622">MEKSKIWEIIKNIFKVLITVAALYWVSTKISFKELTEVLKNSNPLYLFFALLAYIGSILVASSRLNSFFKAIGLQLTERYNFRLYQLGLLYNFFLPGGIGGDGYKIFFLKKNFQISRRKVLGAVFFDRLSGLWALCIIIGALIIFMPRLAIPNAVTIATLLIGTISYLYVLRLFFKQFLKNFITTHFKALCVQGFQTLTAICILYAMNFDGKFAPFLLIFMVSSLVAIVPSIGGAIGLRESVIFSLATYLKLDPHIAVTISLIFYIISLLVASSGIYYIFRPQRLGADKLPSAKEVEEEIEKEEEE</sequence>